<evidence type="ECO:0000313" key="8">
    <source>
        <dbReference type="EMBL" id="MDA0163121.1"/>
    </source>
</evidence>
<organism evidence="8 9">
    <name type="scientific">Solirubrobacter ginsenosidimutans</name>
    <dbReference type="NCBI Taxonomy" id="490573"/>
    <lineage>
        <taxon>Bacteria</taxon>
        <taxon>Bacillati</taxon>
        <taxon>Actinomycetota</taxon>
        <taxon>Thermoleophilia</taxon>
        <taxon>Solirubrobacterales</taxon>
        <taxon>Solirubrobacteraceae</taxon>
        <taxon>Solirubrobacter</taxon>
    </lineage>
</organism>
<evidence type="ECO:0000256" key="3">
    <source>
        <dbReference type="ARBA" id="ARBA00022695"/>
    </source>
</evidence>
<dbReference type="Gene3D" id="2.40.30.10">
    <property type="entry name" value="Translation factors"/>
    <property type="match status" value="2"/>
</dbReference>
<reference evidence="8" key="1">
    <citation type="submission" date="2022-10" db="EMBL/GenBank/DDBJ databases">
        <title>The WGS of Solirubrobacter ginsenosidimutans DSM 21036.</title>
        <authorList>
            <person name="Jiang Z."/>
        </authorList>
    </citation>
    <scope>NUCLEOTIDE SEQUENCE</scope>
    <source>
        <strain evidence="8">DSM 21036</strain>
    </source>
</reference>
<evidence type="ECO:0000256" key="4">
    <source>
        <dbReference type="ARBA" id="ARBA00022741"/>
    </source>
</evidence>
<keyword evidence="5" id="KW-0067">ATP-binding</keyword>
<proteinExistence type="predicted"/>
<evidence type="ECO:0000259" key="7">
    <source>
        <dbReference type="PROSITE" id="PS51722"/>
    </source>
</evidence>
<keyword evidence="9" id="KW-1185">Reference proteome</keyword>
<dbReference type="PRINTS" id="PR00315">
    <property type="entry name" value="ELONGATNFCT"/>
</dbReference>
<dbReference type="NCBIfam" id="TIGR02034">
    <property type="entry name" value="CysN"/>
    <property type="match status" value="1"/>
</dbReference>
<gene>
    <name evidence="8" type="ORF">OM076_22800</name>
</gene>
<dbReference type="Pfam" id="PF22594">
    <property type="entry name" value="GTP-eEF1A_C"/>
    <property type="match status" value="1"/>
</dbReference>
<dbReference type="SUPFAM" id="SSF50465">
    <property type="entry name" value="EF-Tu/eEF-1alpha/eIF2-gamma C-terminal domain"/>
    <property type="match status" value="1"/>
</dbReference>
<dbReference type="AlphaFoldDB" id="A0A9X3MWU9"/>
<dbReference type="Proteomes" id="UP001149140">
    <property type="component" value="Unassembled WGS sequence"/>
</dbReference>
<evidence type="ECO:0000256" key="5">
    <source>
        <dbReference type="ARBA" id="ARBA00022840"/>
    </source>
</evidence>
<keyword evidence="6" id="KW-0342">GTP-binding</keyword>
<dbReference type="CDD" id="cd04166">
    <property type="entry name" value="CysN_ATPS"/>
    <property type="match status" value="1"/>
</dbReference>
<evidence type="ECO:0000256" key="6">
    <source>
        <dbReference type="ARBA" id="ARBA00023134"/>
    </source>
</evidence>
<accession>A0A9X3MWU9</accession>
<dbReference type="CDD" id="cd04095">
    <property type="entry name" value="CysN_NoDQ_III"/>
    <property type="match status" value="1"/>
</dbReference>
<dbReference type="SUPFAM" id="SSF52540">
    <property type="entry name" value="P-loop containing nucleoside triphosphate hydrolases"/>
    <property type="match status" value="1"/>
</dbReference>
<keyword evidence="2" id="KW-0808">Transferase</keyword>
<dbReference type="GO" id="GO:0006790">
    <property type="term" value="P:sulfur compound metabolic process"/>
    <property type="evidence" value="ECO:0007669"/>
    <property type="project" value="InterPro"/>
</dbReference>
<dbReference type="Pfam" id="PF00009">
    <property type="entry name" value="GTP_EFTU"/>
    <property type="match status" value="1"/>
</dbReference>
<feature type="domain" description="Tr-type G" evidence="7">
    <location>
        <begin position="1"/>
        <end position="209"/>
    </location>
</feature>
<dbReference type="GO" id="GO:0005525">
    <property type="term" value="F:GTP binding"/>
    <property type="evidence" value="ECO:0007669"/>
    <property type="project" value="UniProtKB-KW"/>
</dbReference>
<keyword evidence="4" id="KW-0547">Nucleotide-binding</keyword>
<evidence type="ECO:0000256" key="2">
    <source>
        <dbReference type="ARBA" id="ARBA00022679"/>
    </source>
</evidence>
<dbReference type="InterPro" id="IPR054696">
    <property type="entry name" value="GTP-eEF1A_C"/>
</dbReference>
<evidence type="ECO:0000313" key="9">
    <source>
        <dbReference type="Proteomes" id="UP001149140"/>
    </source>
</evidence>
<dbReference type="InterPro" id="IPR011779">
    <property type="entry name" value="SO4_adenylTrfase_lsu"/>
</dbReference>
<dbReference type="EC" id="2.7.7.4" evidence="1"/>
<dbReference type="PROSITE" id="PS00301">
    <property type="entry name" value="G_TR_1"/>
    <property type="match status" value="1"/>
</dbReference>
<dbReference type="InterPro" id="IPR031157">
    <property type="entry name" value="G_TR_CS"/>
</dbReference>
<evidence type="ECO:0000256" key="1">
    <source>
        <dbReference type="ARBA" id="ARBA00012391"/>
    </source>
</evidence>
<dbReference type="PANTHER" id="PTHR23115">
    <property type="entry name" value="TRANSLATION FACTOR"/>
    <property type="match status" value="1"/>
</dbReference>
<dbReference type="EMBL" id="JAPDOD010000022">
    <property type="protein sequence ID" value="MDA0163121.1"/>
    <property type="molecule type" value="Genomic_DNA"/>
</dbReference>
<dbReference type="InterPro" id="IPR000795">
    <property type="entry name" value="T_Tr_GTP-bd_dom"/>
</dbReference>
<dbReference type="InterPro" id="IPR050100">
    <property type="entry name" value="TRAFAC_GTPase_members"/>
</dbReference>
<dbReference type="SUPFAM" id="SSF50447">
    <property type="entry name" value="Translation proteins"/>
    <property type="match status" value="1"/>
</dbReference>
<dbReference type="InterPro" id="IPR009000">
    <property type="entry name" value="Transl_B-barrel_sf"/>
</dbReference>
<dbReference type="InterPro" id="IPR009001">
    <property type="entry name" value="Transl_elong_EF1A/Init_IF2_C"/>
</dbReference>
<dbReference type="RefSeq" id="WP_270042362.1">
    <property type="nucleotide sequence ID" value="NZ_JAPDOD010000022.1"/>
</dbReference>
<sequence length="404" mass="43684">MDLLRLATAGSVDDGKSTLIGRLLYDAKAVLADQLAHVEERSVNGLDLALLTDGLRAEREQGITIDVAYRSFATPKRRFILADCPGHAQYTRNMVTGASTADLALLLVDARAGLTEQSRRHATIAALLRVSHVIVAVNKMDLVEFSEERFDDIVRQVLELGAKVGLHEIEFIPISALNGDNVVDRSSNMPWYAGSPLLERLETIPVEPPAVHGARLPIQVVLRGEGGTRWAAGRLAAGTLKAGDEVVVLPSGARTRVAEVRDADGTAEQVDAPLSVSVRLEDEVDLARGELIAALEDAPEPTRELRATLCWLGDRPARERDRFLLKHGTRTVPARIDSIVGRIEFETLEWPAADELRLNDIAHVGLRLGGDIAADAYEQCHATGAFILIDEATNDTVAAGMVSA</sequence>
<dbReference type="PROSITE" id="PS51722">
    <property type="entry name" value="G_TR_2"/>
    <property type="match status" value="1"/>
</dbReference>
<dbReference type="InterPro" id="IPR027417">
    <property type="entry name" value="P-loop_NTPase"/>
</dbReference>
<keyword evidence="3" id="KW-0548">Nucleotidyltransferase</keyword>
<dbReference type="Gene3D" id="3.40.50.300">
    <property type="entry name" value="P-loop containing nucleotide triphosphate hydrolases"/>
    <property type="match status" value="1"/>
</dbReference>
<dbReference type="GO" id="GO:0005524">
    <property type="term" value="F:ATP binding"/>
    <property type="evidence" value="ECO:0007669"/>
    <property type="project" value="UniProtKB-KW"/>
</dbReference>
<dbReference type="GO" id="GO:0004781">
    <property type="term" value="F:sulfate adenylyltransferase (ATP) activity"/>
    <property type="evidence" value="ECO:0007669"/>
    <property type="project" value="UniProtKB-EC"/>
</dbReference>
<name>A0A9X3MWU9_9ACTN</name>
<dbReference type="InterPro" id="IPR041757">
    <property type="entry name" value="CysN_GTP-bd"/>
</dbReference>
<dbReference type="FunFam" id="3.40.50.300:FF:000119">
    <property type="entry name" value="Sulfate adenylyltransferase subunit 1"/>
    <property type="match status" value="1"/>
</dbReference>
<dbReference type="GO" id="GO:0003924">
    <property type="term" value="F:GTPase activity"/>
    <property type="evidence" value="ECO:0007669"/>
    <property type="project" value="InterPro"/>
</dbReference>
<protein>
    <recommendedName>
        <fullName evidence="1">sulfate adenylyltransferase</fullName>
        <ecNumber evidence="1">2.7.7.4</ecNumber>
    </recommendedName>
</protein>
<dbReference type="InterPro" id="IPR044139">
    <property type="entry name" value="CysN_NoDQ_III"/>
</dbReference>
<comment type="caution">
    <text evidence="8">The sequence shown here is derived from an EMBL/GenBank/DDBJ whole genome shotgun (WGS) entry which is preliminary data.</text>
</comment>